<dbReference type="EMBL" id="CATQJL010000316">
    <property type="protein sequence ID" value="CAJ0607175.1"/>
    <property type="molecule type" value="Genomic_DNA"/>
</dbReference>
<keyword evidence="3" id="KW-1185">Reference proteome</keyword>
<evidence type="ECO:0000256" key="1">
    <source>
        <dbReference type="SAM" id="MobiDB-lite"/>
    </source>
</evidence>
<feature type="region of interest" description="Disordered" evidence="1">
    <location>
        <begin position="46"/>
        <end position="65"/>
    </location>
</feature>
<accession>A0AA36ME86</accession>
<name>A0AA36ME86_CYLNA</name>
<evidence type="ECO:0000313" key="3">
    <source>
        <dbReference type="Proteomes" id="UP001176961"/>
    </source>
</evidence>
<evidence type="ECO:0000313" key="2">
    <source>
        <dbReference type="EMBL" id="CAJ0607175.1"/>
    </source>
</evidence>
<protein>
    <submittedName>
        <fullName evidence="2">Uncharacterized protein</fullName>
    </submittedName>
</protein>
<sequence>MSGDLAEFVFELGLKAKELSKEEQEKMSDIGKALAHAAEVDYGLTQDNEEAAKVTTRSSDSSKEADAAYLKQKIEKIKGK</sequence>
<dbReference type="Proteomes" id="UP001176961">
    <property type="component" value="Unassembled WGS sequence"/>
</dbReference>
<comment type="caution">
    <text evidence="2">The sequence shown here is derived from an EMBL/GenBank/DDBJ whole genome shotgun (WGS) entry which is preliminary data.</text>
</comment>
<organism evidence="2 3">
    <name type="scientific">Cylicocyclus nassatus</name>
    <name type="common">Nematode worm</name>
    <dbReference type="NCBI Taxonomy" id="53992"/>
    <lineage>
        <taxon>Eukaryota</taxon>
        <taxon>Metazoa</taxon>
        <taxon>Ecdysozoa</taxon>
        <taxon>Nematoda</taxon>
        <taxon>Chromadorea</taxon>
        <taxon>Rhabditida</taxon>
        <taxon>Rhabditina</taxon>
        <taxon>Rhabditomorpha</taxon>
        <taxon>Strongyloidea</taxon>
        <taxon>Strongylidae</taxon>
        <taxon>Cylicocyclus</taxon>
    </lineage>
</organism>
<dbReference type="AlphaFoldDB" id="A0AA36ME86"/>
<proteinExistence type="predicted"/>
<gene>
    <name evidence="2" type="ORF">CYNAS_LOCUS19158</name>
</gene>
<reference evidence="2" key="1">
    <citation type="submission" date="2023-07" db="EMBL/GenBank/DDBJ databases">
        <authorList>
            <consortium name="CYATHOMIX"/>
        </authorList>
    </citation>
    <scope>NUCLEOTIDE SEQUENCE</scope>
    <source>
        <strain evidence="2">N/A</strain>
    </source>
</reference>